<evidence type="ECO:0000256" key="2">
    <source>
        <dbReference type="ARBA" id="ARBA00004908"/>
    </source>
</evidence>
<keyword evidence="10" id="KW-1185">Reference proteome</keyword>
<dbReference type="Pfam" id="PF05893">
    <property type="entry name" value="LuxC"/>
    <property type="match status" value="1"/>
</dbReference>
<dbReference type="STRING" id="1121322.SAMN02745136_03230"/>
<name>A0A1M6UXQ9_9FIRM</name>
<dbReference type="OrthoDB" id="580775at2"/>
<dbReference type="GO" id="GO:0050062">
    <property type="term" value="F:long-chain-fatty-acyl-CoA reductase activity"/>
    <property type="evidence" value="ECO:0007669"/>
    <property type="project" value="UniProtKB-EC"/>
</dbReference>
<dbReference type="Gene3D" id="3.40.605.10">
    <property type="entry name" value="Aldehyde Dehydrogenase, Chain A, domain 1"/>
    <property type="match status" value="1"/>
</dbReference>
<dbReference type="InterPro" id="IPR016161">
    <property type="entry name" value="Ald_DH/histidinol_DH"/>
</dbReference>
<evidence type="ECO:0000256" key="5">
    <source>
        <dbReference type="ARBA" id="ARBA00023002"/>
    </source>
</evidence>
<keyword evidence="5 8" id="KW-0560">Oxidoreductase</keyword>
<sequence>MKIEYTCGNTALARNINDISLDLFCSEEDEIIAEIERLRANRAKAHELPLQYTLDLLDQCGRRWLDRDYSRTHVEILSHILNQSMELVTYELESSMQMLLKENLEKIVTEELGNSDILDSWVRTSYGEVHRQPRGMMFHNISGNAFVVVPVSISMGLLSKNCNLVKVSGDEPYFAYAFYNSLCEIDPSIKERLSVLYFDSSKQELYDTIVRSSDCVIHWGGEYSGRIMAELCAKYNSHLIMHGAKISFEVIDQVEDMKATAEAITKDIICWEQKACLSPRIIFVNNKIDTGVLAKAIGDILKKYTVILPKAYLNPWSSMKVIQDRQYCLLKYGVKEKQDVKLYSSYNADYTVILNSKMPDKEDIDRCFNRFIFVCPYESSDEVHDYIEENLKAYLQTMGYGGEDEGFIEKMTLLGVSIVTRPGEMALHHPGTSHDGMYNLNEMTVVVSRQL</sequence>
<dbReference type="PIRSF" id="PIRSF009414">
    <property type="entry name" value="LuxC"/>
    <property type="match status" value="1"/>
</dbReference>
<organism evidence="9 10">
    <name type="scientific">Anaerocolumna jejuensis DSM 15929</name>
    <dbReference type="NCBI Taxonomy" id="1121322"/>
    <lineage>
        <taxon>Bacteria</taxon>
        <taxon>Bacillati</taxon>
        <taxon>Bacillota</taxon>
        <taxon>Clostridia</taxon>
        <taxon>Lachnospirales</taxon>
        <taxon>Lachnospiraceae</taxon>
        <taxon>Anaerocolumna</taxon>
    </lineage>
</organism>
<protein>
    <recommendedName>
        <fullName evidence="8">Acyl-CoA reductase</fullName>
        <ecNumber evidence="8">1.2.1.50</ecNumber>
    </recommendedName>
</protein>
<evidence type="ECO:0000256" key="6">
    <source>
        <dbReference type="ARBA" id="ARBA00023223"/>
    </source>
</evidence>
<evidence type="ECO:0000256" key="7">
    <source>
        <dbReference type="ARBA" id="ARBA00049412"/>
    </source>
</evidence>
<evidence type="ECO:0000313" key="10">
    <source>
        <dbReference type="Proteomes" id="UP000184386"/>
    </source>
</evidence>
<gene>
    <name evidence="9" type="ORF">SAMN02745136_03230</name>
</gene>
<keyword evidence="6" id="KW-0455">Luminescence</keyword>
<evidence type="ECO:0000256" key="1">
    <source>
        <dbReference type="ARBA" id="ARBA00003277"/>
    </source>
</evidence>
<comment type="similarity">
    <text evidence="3 8">Belongs to the LuxC family.</text>
</comment>
<comment type="function">
    <text evidence="1">LuxC is the fatty acid reductase enzyme responsible for synthesis of the aldehyde substrate for the luminescent reaction catalyzed by luciferase.</text>
</comment>
<keyword evidence="4 8" id="KW-0521">NADP</keyword>
<dbReference type="InterPro" id="IPR016162">
    <property type="entry name" value="Ald_DH_N"/>
</dbReference>
<dbReference type="Gene3D" id="3.40.309.10">
    <property type="entry name" value="Aldehyde Dehydrogenase, Chain A, domain 2"/>
    <property type="match status" value="1"/>
</dbReference>
<dbReference type="RefSeq" id="WP_073277776.1">
    <property type="nucleotide sequence ID" value="NZ_FRAC01000016.1"/>
</dbReference>
<reference evidence="9 10" key="1">
    <citation type="submission" date="2016-11" db="EMBL/GenBank/DDBJ databases">
        <authorList>
            <person name="Jaros S."/>
            <person name="Januszkiewicz K."/>
            <person name="Wedrychowicz H."/>
        </authorList>
    </citation>
    <scope>NUCLEOTIDE SEQUENCE [LARGE SCALE GENOMIC DNA]</scope>
    <source>
        <strain evidence="9 10">DSM 15929</strain>
    </source>
</reference>
<dbReference type="EC" id="1.2.1.50" evidence="8"/>
<dbReference type="SUPFAM" id="SSF53720">
    <property type="entry name" value="ALDH-like"/>
    <property type="match status" value="1"/>
</dbReference>
<proteinExistence type="inferred from homology"/>
<dbReference type="Proteomes" id="UP000184386">
    <property type="component" value="Unassembled WGS sequence"/>
</dbReference>
<dbReference type="AlphaFoldDB" id="A0A1M6UXQ9"/>
<dbReference type="InterPro" id="IPR016163">
    <property type="entry name" value="Ald_DH_C"/>
</dbReference>
<dbReference type="InterPro" id="IPR008670">
    <property type="entry name" value="CoA_reduct_LuxC"/>
</dbReference>
<evidence type="ECO:0000256" key="3">
    <source>
        <dbReference type="ARBA" id="ARBA00010915"/>
    </source>
</evidence>
<dbReference type="GO" id="GO:0003995">
    <property type="term" value="F:acyl-CoA dehydrogenase activity"/>
    <property type="evidence" value="ECO:0007669"/>
    <property type="project" value="InterPro"/>
</dbReference>
<evidence type="ECO:0000256" key="4">
    <source>
        <dbReference type="ARBA" id="ARBA00022857"/>
    </source>
</evidence>
<dbReference type="UniPathway" id="UPA00569"/>
<dbReference type="EMBL" id="FRAC01000016">
    <property type="protein sequence ID" value="SHK73980.1"/>
    <property type="molecule type" value="Genomic_DNA"/>
</dbReference>
<comment type="catalytic activity">
    <reaction evidence="7 8">
        <text>a long-chain fatty aldehyde + NADP(+) + CoA = a long-chain fatty acyl-CoA + NADPH + H(+)</text>
        <dbReference type="Rhea" id="RHEA:15437"/>
        <dbReference type="ChEBI" id="CHEBI:15378"/>
        <dbReference type="ChEBI" id="CHEBI:17176"/>
        <dbReference type="ChEBI" id="CHEBI:57287"/>
        <dbReference type="ChEBI" id="CHEBI:57783"/>
        <dbReference type="ChEBI" id="CHEBI:58349"/>
        <dbReference type="ChEBI" id="CHEBI:83139"/>
        <dbReference type="EC" id="1.2.1.50"/>
    </reaction>
</comment>
<comment type="pathway">
    <text evidence="2">Lipid metabolism; fatty acid reduction for biolumincescence.</text>
</comment>
<accession>A0A1M6UXQ9</accession>
<dbReference type="GO" id="GO:0008218">
    <property type="term" value="P:bioluminescence"/>
    <property type="evidence" value="ECO:0007669"/>
    <property type="project" value="UniProtKB-KW"/>
</dbReference>
<evidence type="ECO:0000313" key="9">
    <source>
        <dbReference type="EMBL" id="SHK73980.1"/>
    </source>
</evidence>
<evidence type="ECO:0000256" key="8">
    <source>
        <dbReference type="PIRNR" id="PIRNR009414"/>
    </source>
</evidence>